<dbReference type="AlphaFoldDB" id="A0AAJ0U553"/>
<proteinExistence type="predicted"/>
<dbReference type="EMBL" id="NRSJ01000022">
    <property type="protein sequence ID" value="MBK1705450.1"/>
    <property type="molecule type" value="Genomic_DNA"/>
</dbReference>
<feature type="transmembrane region" description="Helical" evidence="1">
    <location>
        <begin position="41"/>
        <end position="60"/>
    </location>
</feature>
<keyword evidence="1" id="KW-0812">Transmembrane</keyword>
<sequence length="168" mass="18032">MPAECAATDAAGPFSPVGEQLDLRDIHLPEQPGFWPPAPGWWLLAAVLLAVLISGGRLGWRAWRRWRRRRVLLAELERLRADLDAGPALAAAVSALLKRVALSRYPRAEVAPLTGDAWLAFLERTGGEGRFAEGPGRALADAPYAPDAAAVDGPGLLAAARSWLLRNS</sequence>
<reference evidence="2" key="1">
    <citation type="submission" date="2017-08" db="EMBL/GenBank/DDBJ databases">
        <authorList>
            <person name="Imhoff J.F."/>
            <person name="Rahn T."/>
            <person name="Kuenzel S."/>
            <person name="Neulinger S.C."/>
        </authorList>
    </citation>
    <scope>NUCLEOTIDE SEQUENCE</scope>
    <source>
        <strain evidence="2">DSM 11080</strain>
    </source>
</reference>
<accession>A0AAJ0U553</accession>
<dbReference type="InterPro" id="IPR025489">
    <property type="entry name" value="DUF4381"/>
</dbReference>
<keyword evidence="1" id="KW-1133">Transmembrane helix</keyword>
<dbReference type="Proteomes" id="UP001296776">
    <property type="component" value="Unassembled WGS sequence"/>
</dbReference>
<evidence type="ECO:0000313" key="3">
    <source>
        <dbReference type="Proteomes" id="UP001296776"/>
    </source>
</evidence>
<keyword evidence="1" id="KW-0472">Membrane</keyword>
<reference evidence="2" key="2">
    <citation type="journal article" date="2020" name="Microorganisms">
        <title>Osmotic Adaptation and Compatible Solute Biosynthesis of Phototrophic Bacteria as Revealed from Genome Analyses.</title>
        <authorList>
            <person name="Imhoff J.F."/>
            <person name="Rahn T."/>
            <person name="Kunzel S."/>
            <person name="Keller A."/>
            <person name="Neulinger S.C."/>
        </authorList>
    </citation>
    <scope>NUCLEOTIDE SEQUENCE</scope>
    <source>
        <strain evidence="2">DSM 11080</strain>
    </source>
</reference>
<evidence type="ECO:0008006" key="4">
    <source>
        <dbReference type="Google" id="ProtNLM"/>
    </source>
</evidence>
<keyword evidence="3" id="KW-1185">Reference proteome</keyword>
<evidence type="ECO:0000256" key="1">
    <source>
        <dbReference type="SAM" id="Phobius"/>
    </source>
</evidence>
<name>A0AAJ0U553_9GAMM</name>
<gene>
    <name evidence="2" type="ORF">CKO40_13040</name>
</gene>
<organism evidence="2 3">
    <name type="scientific">Halochromatium glycolicum</name>
    <dbReference type="NCBI Taxonomy" id="85075"/>
    <lineage>
        <taxon>Bacteria</taxon>
        <taxon>Pseudomonadati</taxon>
        <taxon>Pseudomonadota</taxon>
        <taxon>Gammaproteobacteria</taxon>
        <taxon>Chromatiales</taxon>
        <taxon>Chromatiaceae</taxon>
        <taxon>Halochromatium</taxon>
    </lineage>
</organism>
<comment type="caution">
    <text evidence="2">The sequence shown here is derived from an EMBL/GenBank/DDBJ whole genome shotgun (WGS) entry which is preliminary data.</text>
</comment>
<dbReference type="Pfam" id="PF14316">
    <property type="entry name" value="DUF4381"/>
    <property type="match status" value="1"/>
</dbReference>
<protein>
    <recommendedName>
        <fullName evidence="4">DUF4381 domain-containing protein</fullName>
    </recommendedName>
</protein>
<evidence type="ECO:0000313" key="2">
    <source>
        <dbReference type="EMBL" id="MBK1705450.1"/>
    </source>
</evidence>